<dbReference type="EMBL" id="QEAN01000081">
    <property type="protein sequence ID" value="TPX49542.1"/>
    <property type="molecule type" value="Genomic_DNA"/>
</dbReference>
<reference evidence="4 5" key="1">
    <citation type="journal article" date="2019" name="Sci. Rep.">
        <title>Comparative genomics of chytrid fungi reveal insights into the obligate biotrophic and pathogenic lifestyle of Synchytrium endobioticum.</title>
        <authorList>
            <person name="van de Vossenberg B.T.L.H."/>
            <person name="Warris S."/>
            <person name="Nguyen H.D.T."/>
            <person name="van Gent-Pelzer M.P.E."/>
            <person name="Joly D.L."/>
            <person name="van de Geest H.C."/>
            <person name="Bonants P.J.M."/>
            <person name="Smith D.S."/>
            <person name="Levesque C.A."/>
            <person name="van der Lee T.A.J."/>
        </authorList>
    </citation>
    <scope>NUCLEOTIDE SEQUENCE [LARGE SCALE GENOMIC DNA]</scope>
    <source>
        <strain evidence="3 5">LEV6574</strain>
        <strain evidence="2 4">MB42</strain>
    </source>
</reference>
<evidence type="ECO:0000256" key="1">
    <source>
        <dbReference type="SAM" id="MobiDB-lite"/>
    </source>
</evidence>
<keyword evidence="4" id="KW-1185">Reference proteome</keyword>
<evidence type="ECO:0000313" key="5">
    <source>
        <dbReference type="Proteomes" id="UP000320475"/>
    </source>
</evidence>
<evidence type="ECO:0000313" key="4">
    <source>
        <dbReference type="Proteomes" id="UP000317494"/>
    </source>
</evidence>
<organism evidence="3 5">
    <name type="scientific">Synchytrium endobioticum</name>
    <dbReference type="NCBI Taxonomy" id="286115"/>
    <lineage>
        <taxon>Eukaryota</taxon>
        <taxon>Fungi</taxon>
        <taxon>Fungi incertae sedis</taxon>
        <taxon>Chytridiomycota</taxon>
        <taxon>Chytridiomycota incertae sedis</taxon>
        <taxon>Chytridiomycetes</taxon>
        <taxon>Synchytriales</taxon>
        <taxon>Synchytriaceae</taxon>
        <taxon>Synchytrium</taxon>
    </lineage>
</organism>
<name>A0A507DH81_9FUNG</name>
<sequence>MSGCRNVWAAAYAALFRWGCPQSLPQRCQTNGYTTSWNTMHELGGIKGLYFATACKYAQELTIRAVYASLPQSEVMDGHGGGNEAYNSEGNVPGAPSEWVEPEYTPYNRNIDLTLLEEPPSSFQECPSLVGNQATAGPHHVEPYQSSSVVAAYGSEEKPHHGIAPWFSPPHHHSAHADEAGSSSAGIASVQQYFWNEQQYRLDRHR</sequence>
<evidence type="ECO:0000313" key="2">
    <source>
        <dbReference type="EMBL" id="TPX49542.1"/>
    </source>
</evidence>
<dbReference type="Proteomes" id="UP000317494">
    <property type="component" value="Unassembled WGS sequence"/>
</dbReference>
<protein>
    <submittedName>
        <fullName evidence="3">Uncharacterized protein</fullName>
    </submittedName>
</protein>
<accession>A0A507DH81</accession>
<dbReference type="EMBL" id="QEAM01000011">
    <property type="protein sequence ID" value="TPX50896.1"/>
    <property type="molecule type" value="Genomic_DNA"/>
</dbReference>
<dbReference type="Proteomes" id="UP000320475">
    <property type="component" value="Unassembled WGS sequence"/>
</dbReference>
<evidence type="ECO:0000313" key="3">
    <source>
        <dbReference type="EMBL" id="TPX50896.1"/>
    </source>
</evidence>
<proteinExistence type="predicted"/>
<dbReference type="AlphaFoldDB" id="A0A507DH81"/>
<gene>
    <name evidence="3" type="ORF">SeLEV6574_g00628</name>
    <name evidence="2" type="ORF">SeMB42_g02575</name>
</gene>
<feature type="region of interest" description="Disordered" evidence="1">
    <location>
        <begin position="161"/>
        <end position="183"/>
    </location>
</feature>
<dbReference type="VEuPathDB" id="FungiDB:SeMB42_g02575"/>
<comment type="caution">
    <text evidence="3">The sequence shown here is derived from an EMBL/GenBank/DDBJ whole genome shotgun (WGS) entry which is preliminary data.</text>
</comment>